<protein>
    <recommendedName>
        <fullName evidence="3">Dilute domain-containing protein</fullName>
    </recommendedName>
</protein>
<evidence type="ECO:0000256" key="2">
    <source>
        <dbReference type="SAM" id="MobiDB-lite"/>
    </source>
</evidence>
<evidence type="ECO:0000313" key="5">
    <source>
        <dbReference type="Proteomes" id="UP001431209"/>
    </source>
</evidence>
<proteinExistence type="predicted"/>
<comment type="caution">
    <text evidence="4">The sequence shown here is derived from an EMBL/GenBank/DDBJ whole genome shotgun (WGS) entry which is preliminary data.</text>
</comment>
<dbReference type="PANTHER" id="PTHR23159:SF31">
    <property type="entry name" value="CENTROSOME-ASSOCIATED PROTEIN CEP250 ISOFORM X1"/>
    <property type="match status" value="1"/>
</dbReference>
<dbReference type="PANTHER" id="PTHR23159">
    <property type="entry name" value="CENTROSOMAL PROTEIN 2"/>
    <property type="match status" value="1"/>
</dbReference>
<evidence type="ECO:0000313" key="4">
    <source>
        <dbReference type="EMBL" id="KAL0488875.1"/>
    </source>
</evidence>
<name>A0AAW2ZHE4_9EUKA</name>
<dbReference type="Pfam" id="PF01843">
    <property type="entry name" value="DIL"/>
    <property type="match status" value="1"/>
</dbReference>
<reference evidence="4 5" key="1">
    <citation type="submission" date="2024-03" db="EMBL/GenBank/DDBJ databases">
        <title>The Acrasis kona genome and developmental transcriptomes reveal deep origins of eukaryotic multicellular pathways.</title>
        <authorList>
            <person name="Sheikh S."/>
            <person name="Fu C.-J."/>
            <person name="Brown M.W."/>
            <person name="Baldauf S.L."/>
        </authorList>
    </citation>
    <scope>NUCLEOTIDE SEQUENCE [LARGE SCALE GENOMIC DNA]</scope>
    <source>
        <strain evidence="4 5">ATCC MYA-3509</strain>
    </source>
</reference>
<evidence type="ECO:0000259" key="3">
    <source>
        <dbReference type="Pfam" id="PF01843"/>
    </source>
</evidence>
<accession>A0AAW2ZHE4</accession>
<sequence length="805" mass="92490">MDANHSHEQSTSKLLLSIKNLRDQLSSQTTTQQSLSDKIKELEQSQTNNQNTLQSDKTELQEAKNTIDKLKQDYDSHSKTLQSQIEQLESSLLSLTNKNNDLSNKVIQLEHIKNSTVNQHECEKLEWQQSCTHLESQLSQLQSQLSKSTQQRQEESKLFSNHDSQMQQLRDQVTKSQQELLQKTSTLKMLESDQERGLRELEKRSERIKHQLLHISELESNVHQLESQVQELTEFKSQLFAARKERAEMKIKLDQVMDELEINKNAQQELKLQKSIADTTFTPKEVIVTRHDRVEQFIIQHSILLAKSRYVNANDQIINPNYHQKMWIANQYAPESLPILSKSILHFGDSFLNRIKLYIMHVIQSDPNHVSLQCYWMNICNELTRYDGSYDSLIKKINSKTKILEDCQEPSPEYRSSVDGDYDFCNISVYCYLNIFNTLMNKIEPLLRSAVFGGGQKPSHAVSRPHESEMQTVLRYLEECLCVLKVNNSLHPRILVHLFYSVARRLDCSLFNLCLDQKPSDLSQVNDQGIKIKMGVSFFESFFFENGLVLGEDVQDLLYHTREAGDVCVLSQPSLASDVDIDKEMRDIVCPHLNVNQIAHLLLVKRYQPDQIKVDHEICFDSYLDPDTFESVDGVLFTVPLKTNEQLFACPISKIYSNGNLDDELVSSLHFLHQKQSNQIKSPVASPVKSSLDDLEAEVMASESVFDEKILNPKKLKINPIQTRVQELTKSSLVQMDTPTTPVFGDLSPSVKTDKLSDVLQIKNDVYQNKKETNKVSSPQSSLESILNSDTKKKRSALFDIDEMF</sequence>
<dbReference type="EMBL" id="JAOPGA020001485">
    <property type="protein sequence ID" value="KAL0488875.1"/>
    <property type="molecule type" value="Genomic_DNA"/>
</dbReference>
<feature type="domain" description="Dilute" evidence="3">
    <location>
        <begin position="499"/>
        <end position="610"/>
    </location>
</feature>
<dbReference type="AlphaFoldDB" id="A0AAW2ZHE4"/>
<gene>
    <name evidence="4" type="ORF">AKO1_013536</name>
</gene>
<keyword evidence="5" id="KW-1185">Reference proteome</keyword>
<organism evidence="4 5">
    <name type="scientific">Acrasis kona</name>
    <dbReference type="NCBI Taxonomy" id="1008807"/>
    <lineage>
        <taxon>Eukaryota</taxon>
        <taxon>Discoba</taxon>
        <taxon>Heterolobosea</taxon>
        <taxon>Tetramitia</taxon>
        <taxon>Eutetramitia</taxon>
        <taxon>Acrasidae</taxon>
        <taxon>Acrasis</taxon>
    </lineage>
</organism>
<feature type="region of interest" description="Disordered" evidence="2">
    <location>
        <begin position="143"/>
        <end position="165"/>
    </location>
</feature>
<dbReference type="Proteomes" id="UP001431209">
    <property type="component" value="Unassembled WGS sequence"/>
</dbReference>
<evidence type="ECO:0000256" key="1">
    <source>
        <dbReference type="SAM" id="Coils"/>
    </source>
</evidence>
<keyword evidence="1" id="KW-0175">Coiled coil</keyword>
<dbReference type="InterPro" id="IPR002710">
    <property type="entry name" value="Dilute_dom"/>
</dbReference>
<feature type="coiled-coil region" evidence="1">
    <location>
        <begin position="53"/>
        <end position="105"/>
    </location>
</feature>